<reference evidence="6" key="1">
    <citation type="journal article" date="2019" name="Emerg. Microbes Infect.">
        <title>Comprehensive subspecies identification of 175 nontuberculous mycobacteria species based on 7547 genomic profiles.</title>
        <authorList>
            <person name="Matsumoto Y."/>
            <person name="Kinjo T."/>
            <person name="Motooka D."/>
            <person name="Nabeya D."/>
            <person name="Jung N."/>
            <person name="Uechi K."/>
            <person name="Horii T."/>
            <person name="Iida T."/>
            <person name="Fujita J."/>
            <person name="Nakamura S."/>
        </authorList>
    </citation>
    <scope>NUCLEOTIDE SEQUENCE [LARGE SCALE GENOMIC DNA]</scope>
    <source>
        <strain evidence="6">JCM 13671</strain>
    </source>
</reference>
<sequence>MTLDFSDLHDELRSVAGDLLGKERGGAVALNVLAQAGWTGLEIGENFGGAGATFREVAIIGEEMGRVAVASGFLGAAVLSAGLLNELQPSGLRDRLLSGLAAGTAGVATVISGEHRDFEPAFRVDSAGRVSGSAAFVSDVVGASGVLLPAVGVDGDVVVAAAQGEQLSVVDQAVLDETRSLATVSADSVPAEVLTFAGDPVSVLGAVRDRACVALACDSLGVAAAMLDATVDYVKVREQFDRPIGSFQAVKHACADMLVRVTVARQLVSAASVAVAQGDPDASRAAAKAKAYCGEAAVEVAGKAMQLHGGIGYTWESGIHTYLKRATLNRALFGGPSEHRAFLTQTR</sequence>
<dbReference type="InterPro" id="IPR037069">
    <property type="entry name" value="AcylCoA_DH/ox_N_sf"/>
</dbReference>
<protein>
    <submittedName>
        <fullName evidence="6">Acyl-CoA dehydrogenase</fullName>
    </submittedName>
</protein>
<comment type="similarity">
    <text evidence="2">Belongs to the acyl-CoA dehydrogenase family.</text>
</comment>
<dbReference type="Pfam" id="PF00441">
    <property type="entry name" value="Acyl-CoA_dh_1"/>
    <property type="match status" value="1"/>
</dbReference>
<reference evidence="6" key="2">
    <citation type="submission" date="2020-02" db="EMBL/GenBank/DDBJ databases">
        <authorList>
            <person name="Matsumoto Y."/>
            <person name="Motooka D."/>
            <person name="Nakamura S."/>
        </authorList>
    </citation>
    <scope>NUCLEOTIDE SEQUENCE</scope>
    <source>
        <strain evidence="6">JCM 13671</strain>
    </source>
</reference>
<dbReference type="InterPro" id="IPR036250">
    <property type="entry name" value="AcylCo_DH-like_C"/>
</dbReference>
<evidence type="ECO:0000313" key="6">
    <source>
        <dbReference type="EMBL" id="BBZ36116.1"/>
    </source>
</evidence>
<dbReference type="PANTHER" id="PTHR43884:SF20">
    <property type="entry name" value="ACYL-COA DEHYDROGENASE FADE28"/>
    <property type="match status" value="1"/>
</dbReference>
<dbReference type="Gene3D" id="1.10.540.10">
    <property type="entry name" value="Acyl-CoA dehydrogenase/oxidase, N-terminal domain"/>
    <property type="match status" value="1"/>
</dbReference>
<dbReference type="SUPFAM" id="SSF56645">
    <property type="entry name" value="Acyl-CoA dehydrogenase NM domain-like"/>
    <property type="match status" value="1"/>
</dbReference>
<dbReference type="SUPFAM" id="SSF47203">
    <property type="entry name" value="Acyl-CoA dehydrogenase C-terminal domain-like"/>
    <property type="match status" value="1"/>
</dbReference>
<keyword evidence="7" id="KW-1185">Reference proteome</keyword>
<dbReference type="InterPro" id="IPR009100">
    <property type="entry name" value="AcylCoA_DH/oxidase_NM_dom_sf"/>
</dbReference>
<proteinExistence type="inferred from homology"/>
<accession>A0A7I7Y3A7</accession>
<comment type="cofactor">
    <cofactor evidence="1">
        <name>FAD</name>
        <dbReference type="ChEBI" id="CHEBI:57692"/>
    </cofactor>
</comment>
<dbReference type="RefSeq" id="WP_085151925.1">
    <property type="nucleotide sequence ID" value="NZ_AP022612.1"/>
</dbReference>
<organism evidence="6 7">
    <name type="scientific">Mycolicibacterium confluentis</name>
    <dbReference type="NCBI Taxonomy" id="28047"/>
    <lineage>
        <taxon>Bacteria</taxon>
        <taxon>Bacillati</taxon>
        <taxon>Actinomycetota</taxon>
        <taxon>Actinomycetes</taxon>
        <taxon>Mycobacteriales</taxon>
        <taxon>Mycobacteriaceae</taxon>
        <taxon>Mycolicibacterium</taxon>
    </lineage>
</organism>
<dbReference type="GO" id="GO:0003995">
    <property type="term" value="F:acyl-CoA dehydrogenase activity"/>
    <property type="evidence" value="ECO:0007669"/>
    <property type="project" value="TreeGrafter"/>
</dbReference>
<dbReference type="AlphaFoldDB" id="A0A7I7Y3A7"/>
<gene>
    <name evidence="6" type="ORF">MCNF_47210</name>
</gene>
<evidence type="ECO:0000256" key="2">
    <source>
        <dbReference type="ARBA" id="ARBA00009347"/>
    </source>
</evidence>
<dbReference type="EMBL" id="AP022612">
    <property type="protein sequence ID" value="BBZ36116.1"/>
    <property type="molecule type" value="Genomic_DNA"/>
</dbReference>
<dbReference type="InterPro" id="IPR013786">
    <property type="entry name" value="AcylCoA_DH/ox_N"/>
</dbReference>
<keyword evidence="4" id="KW-0274">FAD</keyword>
<dbReference type="Gene3D" id="1.20.140.10">
    <property type="entry name" value="Butyryl-CoA Dehydrogenase, subunit A, domain 3"/>
    <property type="match status" value="1"/>
</dbReference>
<dbReference type="Proteomes" id="UP000466931">
    <property type="component" value="Chromosome"/>
</dbReference>
<dbReference type="InterPro" id="IPR009075">
    <property type="entry name" value="AcylCo_DH/oxidase_C"/>
</dbReference>
<evidence type="ECO:0000256" key="5">
    <source>
        <dbReference type="ARBA" id="ARBA00023002"/>
    </source>
</evidence>
<evidence type="ECO:0000256" key="1">
    <source>
        <dbReference type="ARBA" id="ARBA00001974"/>
    </source>
</evidence>
<dbReference type="OrthoDB" id="8677713at2"/>
<dbReference type="Pfam" id="PF02771">
    <property type="entry name" value="Acyl-CoA_dh_N"/>
    <property type="match status" value="1"/>
</dbReference>
<evidence type="ECO:0000313" key="7">
    <source>
        <dbReference type="Proteomes" id="UP000466931"/>
    </source>
</evidence>
<dbReference type="PANTHER" id="PTHR43884">
    <property type="entry name" value="ACYL-COA DEHYDROGENASE"/>
    <property type="match status" value="1"/>
</dbReference>
<evidence type="ECO:0000256" key="4">
    <source>
        <dbReference type="ARBA" id="ARBA00022827"/>
    </source>
</evidence>
<keyword evidence="5" id="KW-0560">Oxidoreductase</keyword>
<dbReference type="GO" id="GO:0050660">
    <property type="term" value="F:flavin adenine dinucleotide binding"/>
    <property type="evidence" value="ECO:0007669"/>
    <property type="project" value="InterPro"/>
</dbReference>
<evidence type="ECO:0000256" key="3">
    <source>
        <dbReference type="ARBA" id="ARBA00022630"/>
    </source>
</evidence>
<name>A0A7I7Y3A7_9MYCO</name>
<keyword evidence="3" id="KW-0285">Flavoprotein</keyword>